<dbReference type="EMBL" id="JBHSEP010000002">
    <property type="protein sequence ID" value="MFC4597468.1"/>
    <property type="molecule type" value="Genomic_DNA"/>
</dbReference>
<evidence type="ECO:0008006" key="3">
    <source>
        <dbReference type="Google" id="ProtNLM"/>
    </source>
</evidence>
<dbReference type="RefSeq" id="WP_378092691.1">
    <property type="nucleotide sequence ID" value="NZ_JBHSEP010000002.1"/>
</dbReference>
<comment type="caution">
    <text evidence="1">The sequence shown here is derived from an EMBL/GenBank/DDBJ whole genome shotgun (WGS) entry which is preliminary data.</text>
</comment>
<organism evidence="1 2">
    <name type="scientific">Cohnella hongkongensis</name>
    <dbReference type="NCBI Taxonomy" id="178337"/>
    <lineage>
        <taxon>Bacteria</taxon>
        <taxon>Bacillati</taxon>
        <taxon>Bacillota</taxon>
        <taxon>Bacilli</taxon>
        <taxon>Bacillales</taxon>
        <taxon>Paenibacillaceae</taxon>
        <taxon>Cohnella</taxon>
    </lineage>
</organism>
<accession>A0ABV9F697</accession>
<sequence length="59" mass="6590">MKESSVFYCVKCDQLKSIEQAGMLFRTGYYRGLYPLGCCIQCKVAARSTAAVARLDVMD</sequence>
<protein>
    <recommendedName>
        <fullName evidence="3">DUF2197 domain-containing protein</fullName>
    </recommendedName>
</protein>
<keyword evidence="2" id="KW-1185">Reference proteome</keyword>
<proteinExistence type="predicted"/>
<dbReference type="Proteomes" id="UP001596028">
    <property type="component" value="Unassembled WGS sequence"/>
</dbReference>
<gene>
    <name evidence="1" type="ORF">ACFO3S_04410</name>
</gene>
<name>A0ABV9F697_9BACL</name>
<reference evidence="2" key="1">
    <citation type="journal article" date="2019" name="Int. J. Syst. Evol. Microbiol.">
        <title>The Global Catalogue of Microorganisms (GCM) 10K type strain sequencing project: providing services to taxonomists for standard genome sequencing and annotation.</title>
        <authorList>
            <consortium name="The Broad Institute Genomics Platform"/>
            <consortium name="The Broad Institute Genome Sequencing Center for Infectious Disease"/>
            <person name="Wu L."/>
            <person name="Ma J."/>
        </authorList>
    </citation>
    <scope>NUCLEOTIDE SEQUENCE [LARGE SCALE GENOMIC DNA]</scope>
    <source>
        <strain evidence="2">CCUG 49571</strain>
    </source>
</reference>
<evidence type="ECO:0000313" key="2">
    <source>
        <dbReference type="Proteomes" id="UP001596028"/>
    </source>
</evidence>
<evidence type="ECO:0000313" key="1">
    <source>
        <dbReference type="EMBL" id="MFC4597468.1"/>
    </source>
</evidence>